<keyword evidence="1" id="KW-0472">Membrane</keyword>
<name>A0AAV6FUD9_9TELE</name>
<sequence>MSLRERIHCVNGVFNRVFSTPLSVRLLQKLWLGSVWVLCRFREDGINVALGLAAGYLFGAMATEVMKILGVAVTTPWLQETIANSDEPQCGFLVIVFHMGTVAVLFAFLLASLTGPSAYRAMGHHRGEVSRDMGEHRGEVSRVMGHHRGEVSRDMGEHRGEVSRDMGEHRGEVSRAKALCLAATAALLGLTVSGATVGAIEGKMAETFHIVFIYFDQV</sequence>
<evidence type="ECO:0000313" key="2">
    <source>
        <dbReference type="EMBL" id="KAG5266370.1"/>
    </source>
</evidence>
<evidence type="ECO:0000313" key="3">
    <source>
        <dbReference type="Proteomes" id="UP000823561"/>
    </source>
</evidence>
<keyword evidence="1" id="KW-0812">Transmembrane</keyword>
<protein>
    <submittedName>
        <fullName evidence="2">Uncharacterized protein</fullName>
    </submittedName>
</protein>
<keyword evidence="1" id="KW-1133">Transmembrane helix</keyword>
<reference evidence="2" key="1">
    <citation type="submission" date="2020-10" db="EMBL/GenBank/DDBJ databases">
        <title>Chromosome-scale genome assembly of the Allis shad, Alosa alosa.</title>
        <authorList>
            <person name="Margot Z."/>
            <person name="Christophe K."/>
            <person name="Cabau C."/>
            <person name="Louis A."/>
            <person name="Berthelot C."/>
            <person name="Parey E."/>
            <person name="Roest Crollius H."/>
            <person name="Montfort J."/>
            <person name="Robinson-Rechavi M."/>
            <person name="Bucao C."/>
            <person name="Bouchez O."/>
            <person name="Gislard M."/>
            <person name="Lluch J."/>
            <person name="Milhes M."/>
            <person name="Lampietro C."/>
            <person name="Lopez Roques C."/>
            <person name="Donnadieu C."/>
            <person name="Braasch I."/>
            <person name="Desvignes T."/>
            <person name="Postlethwait J."/>
            <person name="Bobe J."/>
            <person name="Guiguen Y."/>
        </authorList>
    </citation>
    <scope>NUCLEOTIDE SEQUENCE</scope>
    <source>
        <strain evidence="2">M-15738</strain>
        <tissue evidence="2">Blood</tissue>
    </source>
</reference>
<feature type="transmembrane region" description="Helical" evidence="1">
    <location>
        <begin position="48"/>
        <end position="72"/>
    </location>
</feature>
<dbReference type="AlphaFoldDB" id="A0AAV6FUD9"/>
<feature type="transmembrane region" description="Helical" evidence="1">
    <location>
        <begin position="178"/>
        <end position="200"/>
    </location>
</feature>
<gene>
    <name evidence="2" type="ORF">AALO_G00231210</name>
</gene>
<proteinExistence type="predicted"/>
<comment type="caution">
    <text evidence="2">The sequence shown here is derived from an EMBL/GenBank/DDBJ whole genome shotgun (WGS) entry which is preliminary data.</text>
</comment>
<dbReference type="Proteomes" id="UP000823561">
    <property type="component" value="Chromosome 18"/>
</dbReference>
<organism evidence="2 3">
    <name type="scientific">Alosa alosa</name>
    <name type="common">allis shad</name>
    <dbReference type="NCBI Taxonomy" id="278164"/>
    <lineage>
        <taxon>Eukaryota</taxon>
        <taxon>Metazoa</taxon>
        <taxon>Chordata</taxon>
        <taxon>Craniata</taxon>
        <taxon>Vertebrata</taxon>
        <taxon>Euteleostomi</taxon>
        <taxon>Actinopterygii</taxon>
        <taxon>Neopterygii</taxon>
        <taxon>Teleostei</taxon>
        <taxon>Clupei</taxon>
        <taxon>Clupeiformes</taxon>
        <taxon>Clupeoidei</taxon>
        <taxon>Clupeidae</taxon>
        <taxon>Alosa</taxon>
    </lineage>
</organism>
<evidence type="ECO:0000256" key="1">
    <source>
        <dbReference type="SAM" id="Phobius"/>
    </source>
</evidence>
<feature type="transmembrane region" description="Helical" evidence="1">
    <location>
        <begin position="92"/>
        <end position="113"/>
    </location>
</feature>
<dbReference type="EMBL" id="JADWDJ010000018">
    <property type="protein sequence ID" value="KAG5266370.1"/>
    <property type="molecule type" value="Genomic_DNA"/>
</dbReference>
<keyword evidence="3" id="KW-1185">Reference proteome</keyword>
<accession>A0AAV6FUD9</accession>